<accession>A0ABP8G6M2</accession>
<dbReference type="SUPFAM" id="SSF103247">
    <property type="entry name" value="TT1751-like"/>
    <property type="match status" value="1"/>
</dbReference>
<name>A0ABP8G6M2_9SPHI</name>
<dbReference type="Proteomes" id="UP001500582">
    <property type="component" value="Unassembled WGS sequence"/>
</dbReference>
<dbReference type="Gene3D" id="3.30.310.70">
    <property type="entry name" value="TT1751-like domain"/>
    <property type="match status" value="1"/>
</dbReference>
<evidence type="ECO:0000259" key="1">
    <source>
        <dbReference type="Pfam" id="PF03625"/>
    </source>
</evidence>
<dbReference type="InterPro" id="IPR005180">
    <property type="entry name" value="DUF302"/>
</dbReference>
<comment type="caution">
    <text evidence="2">The sequence shown here is derived from an EMBL/GenBank/DDBJ whole genome shotgun (WGS) entry which is preliminary data.</text>
</comment>
<dbReference type="InterPro" id="IPR035923">
    <property type="entry name" value="TT1751-like_sf"/>
</dbReference>
<dbReference type="RefSeq" id="WP_345210510.1">
    <property type="nucleotide sequence ID" value="NZ_BAABFT010000003.1"/>
</dbReference>
<evidence type="ECO:0000313" key="2">
    <source>
        <dbReference type="EMBL" id="GAA4318102.1"/>
    </source>
</evidence>
<sequence>METTISVKHITKVIKAPYQRYKEKMLSLLGRIGEEDLKLMAEQPGTAKDRLAELGGFEDLMLFGVQEHGQLLRLAGQQRSAIQIILGNPLVALQMTQYDIRAALYAPLRLLIYEVSPNVLNVEYDLPSTLFGQFGSSEVLETGLLLDAKLEKLFEASLADPM</sequence>
<keyword evidence="3" id="KW-1185">Reference proteome</keyword>
<gene>
    <name evidence="2" type="ORF">GCM10023149_16040</name>
</gene>
<evidence type="ECO:0000313" key="3">
    <source>
        <dbReference type="Proteomes" id="UP001500582"/>
    </source>
</evidence>
<proteinExistence type="predicted"/>
<dbReference type="CDD" id="cd14797">
    <property type="entry name" value="DUF302"/>
    <property type="match status" value="1"/>
</dbReference>
<reference evidence="3" key="1">
    <citation type="journal article" date="2019" name="Int. J. Syst. Evol. Microbiol.">
        <title>The Global Catalogue of Microorganisms (GCM) 10K type strain sequencing project: providing services to taxonomists for standard genome sequencing and annotation.</title>
        <authorList>
            <consortium name="The Broad Institute Genomics Platform"/>
            <consortium name="The Broad Institute Genome Sequencing Center for Infectious Disease"/>
            <person name="Wu L."/>
            <person name="Ma J."/>
        </authorList>
    </citation>
    <scope>NUCLEOTIDE SEQUENCE [LARGE SCALE GENOMIC DNA]</scope>
    <source>
        <strain evidence="3">JCM 17705</strain>
    </source>
</reference>
<organism evidence="2 3">
    <name type="scientific">Mucilaginibacter gynuensis</name>
    <dbReference type="NCBI Taxonomy" id="1302236"/>
    <lineage>
        <taxon>Bacteria</taxon>
        <taxon>Pseudomonadati</taxon>
        <taxon>Bacteroidota</taxon>
        <taxon>Sphingobacteriia</taxon>
        <taxon>Sphingobacteriales</taxon>
        <taxon>Sphingobacteriaceae</taxon>
        <taxon>Mucilaginibacter</taxon>
    </lineage>
</organism>
<dbReference type="Pfam" id="PF03625">
    <property type="entry name" value="DUF302"/>
    <property type="match status" value="1"/>
</dbReference>
<dbReference type="EMBL" id="BAABFT010000003">
    <property type="protein sequence ID" value="GAA4318102.1"/>
    <property type="molecule type" value="Genomic_DNA"/>
</dbReference>
<feature type="domain" description="DUF302" evidence="1">
    <location>
        <begin position="75"/>
        <end position="125"/>
    </location>
</feature>
<protein>
    <recommendedName>
        <fullName evidence="1">DUF302 domain-containing protein</fullName>
    </recommendedName>
</protein>